<evidence type="ECO:0000256" key="3">
    <source>
        <dbReference type="ARBA" id="ARBA00012054"/>
    </source>
</evidence>
<evidence type="ECO:0000256" key="6">
    <source>
        <dbReference type="ARBA" id="ARBA00022777"/>
    </source>
</evidence>
<protein>
    <recommendedName>
        <fullName evidence="3 10">Gluconokinase</fullName>
        <ecNumber evidence="3 10">2.7.1.12</ecNumber>
    </recommendedName>
</protein>
<evidence type="ECO:0000256" key="4">
    <source>
        <dbReference type="ARBA" id="ARBA00022679"/>
    </source>
</evidence>
<evidence type="ECO:0000256" key="10">
    <source>
        <dbReference type="RuleBase" id="RU363066"/>
    </source>
</evidence>
<keyword evidence="4 10" id="KW-0808">Transferase</keyword>
<comment type="pathway">
    <text evidence="1">Carbohydrate acid metabolism.</text>
</comment>
<evidence type="ECO:0000256" key="7">
    <source>
        <dbReference type="ARBA" id="ARBA00022840"/>
    </source>
</evidence>
<dbReference type="GO" id="GO:0005524">
    <property type="term" value="F:ATP binding"/>
    <property type="evidence" value="ECO:0007669"/>
    <property type="project" value="UniProtKB-KW"/>
</dbReference>
<dbReference type="FunFam" id="3.40.50.300:FF:000522">
    <property type="entry name" value="Gluconokinase"/>
    <property type="match status" value="1"/>
</dbReference>
<dbReference type="SUPFAM" id="SSF52540">
    <property type="entry name" value="P-loop containing nucleoside triphosphate hydrolases"/>
    <property type="match status" value="1"/>
</dbReference>
<proteinExistence type="inferred from homology"/>
<dbReference type="InterPro" id="IPR006001">
    <property type="entry name" value="Therm_gnt_kin"/>
</dbReference>
<dbReference type="GO" id="GO:0046316">
    <property type="term" value="F:gluconokinase activity"/>
    <property type="evidence" value="ECO:0007669"/>
    <property type="project" value="UniProtKB-EC"/>
</dbReference>
<evidence type="ECO:0000313" key="11">
    <source>
        <dbReference type="EMBL" id="PSB25081.1"/>
    </source>
</evidence>
<dbReference type="InterPro" id="IPR027417">
    <property type="entry name" value="P-loop_NTPase"/>
</dbReference>
<dbReference type="EC" id="2.7.1.12" evidence="3 10"/>
<accession>A0A2T1DXB5</accession>
<evidence type="ECO:0000256" key="1">
    <source>
        <dbReference type="ARBA" id="ARBA00004761"/>
    </source>
</evidence>
<evidence type="ECO:0000256" key="9">
    <source>
        <dbReference type="ARBA" id="ARBA00048090"/>
    </source>
</evidence>
<keyword evidence="8" id="KW-0311">Gluconate utilization</keyword>
<dbReference type="NCBIfam" id="TIGR01313">
    <property type="entry name" value="therm_gnt_kin"/>
    <property type="match status" value="1"/>
</dbReference>
<evidence type="ECO:0000313" key="12">
    <source>
        <dbReference type="Proteomes" id="UP000239576"/>
    </source>
</evidence>
<gene>
    <name evidence="11" type="ORF">C7B82_24560</name>
</gene>
<dbReference type="Gene3D" id="3.40.50.300">
    <property type="entry name" value="P-loop containing nucleotide triphosphate hydrolases"/>
    <property type="match status" value="1"/>
</dbReference>
<keyword evidence="5 10" id="KW-0547">Nucleotide-binding</keyword>
<dbReference type="GO" id="GO:0019521">
    <property type="term" value="P:D-gluconate metabolic process"/>
    <property type="evidence" value="ECO:0007669"/>
    <property type="project" value="UniProtKB-KW"/>
</dbReference>
<dbReference type="CDD" id="cd02021">
    <property type="entry name" value="GntK"/>
    <property type="match status" value="1"/>
</dbReference>
<name>A0A2T1DXB5_9CYAN</name>
<dbReference type="PANTHER" id="PTHR43442">
    <property type="entry name" value="GLUCONOKINASE-RELATED"/>
    <property type="match status" value="1"/>
</dbReference>
<comment type="catalytic activity">
    <reaction evidence="9 10">
        <text>D-gluconate + ATP = 6-phospho-D-gluconate + ADP + H(+)</text>
        <dbReference type="Rhea" id="RHEA:19433"/>
        <dbReference type="ChEBI" id="CHEBI:15378"/>
        <dbReference type="ChEBI" id="CHEBI:18391"/>
        <dbReference type="ChEBI" id="CHEBI:30616"/>
        <dbReference type="ChEBI" id="CHEBI:58759"/>
        <dbReference type="ChEBI" id="CHEBI:456216"/>
        <dbReference type="EC" id="2.7.1.12"/>
    </reaction>
</comment>
<comment type="similarity">
    <text evidence="2 10">Belongs to the gluconokinase GntK/GntV family.</text>
</comment>
<keyword evidence="7 10" id="KW-0067">ATP-binding</keyword>
<evidence type="ECO:0000256" key="5">
    <source>
        <dbReference type="ARBA" id="ARBA00022741"/>
    </source>
</evidence>
<dbReference type="Pfam" id="PF01202">
    <property type="entry name" value="SKI"/>
    <property type="match status" value="1"/>
</dbReference>
<dbReference type="AlphaFoldDB" id="A0A2T1DXB5"/>
<dbReference type="Proteomes" id="UP000239576">
    <property type="component" value="Unassembled WGS sequence"/>
</dbReference>
<organism evidence="11 12">
    <name type="scientific">Stenomitos frigidus ULC18</name>
    <dbReference type="NCBI Taxonomy" id="2107698"/>
    <lineage>
        <taxon>Bacteria</taxon>
        <taxon>Bacillati</taxon>
        <taxon>Cyanobacteriota</taxon>
        <taxon>Cyanophyceae</taxon>
        <taxon>Leptolyngbyales</taxon>
        <taxon>Leptolyngbyaceae</taxon>
        <taxon>Stenomitos</taxon>
    </lineage>
</organism>
<dbReference type="OrthoDB" id="9800332at2"/>
<dbReference type="InterPro" id="IPR031322">
    <property type="entry name" value="Shikimate/glucono_kinase"/>
</dbReference>
<evidence type="ECO:0000256" key="8">
    <source>
        <dbReference type="ARBA" id="ARBA00023064"/>
    </source>
</evidence>
<dbReference type="RefSeq" id="WP_106259403.1">
    <property type="nucleotide sequence ID" value="NZ_CAWNSW010000031.1"/>
</dbReference>
<evidence type="ECO:0000256" key="2">
    <source>
        <dbReference type="ARBA" id="ARBA00008420"/>
    </source>
</evidence>
<reference evidence="12" key="1">
    <citation type="submission" date="2018-02" db="EMBL/GenBank/DDBJ databases">
        <authorList>
            <person name="Moore K."/>
            <person name="Momper L."/>
        </authorList>
    </citation>
    <scope>NUCLEOTIDE SEQUENCE [LARGE SCALE GENOMIC DNA]</scope>
    <source>
        <strain evidence="12">ULC18</strain>
    </source>
</reference>
<keyword evidence="12" id="KW-1185">Reference proteome</keyword>
<comment type="caution">
    <text evidence="11">The sequence shown here is derived from an EMBL/GenBank/DDBJ whole genome shotgun (WGS) entry which is preliminary data.</text>
</comment>
<dbReference type="GO" id="GO:0005737">
    <property type="term" value="C:cytoplasm"/>
    <property type="evidence" value="ECO:0007669"/>
    <property type="project" value="TreeGrafter"/>
</dbReference>
<sequence>MIILIMGVSGSGKTTIGKQLAETLHWQFQDADSFHPAANVEKMRSGLPLTDTDRMPWLLALQQAIAIWLQTQTNTVLACSALKAEYRHMLSQASQVKQVYLKGSFALIQQRLQKRQGHYMKAALLQSQFGALEEPTEAFWVNIDQSPEAIVSQIRKALHV</sequence>
<keyword evidence="6 10" id="KW-0418">Kinase</keyword>
<reference evidence="11 12" key="2">
    <citation type="submission" date="2018-03" db="EMBL/GenBank/DDBJ databases">
        <title>The ancient ancestry and fast evolution of plastids.</title>
        <authorList>
            <person name="Moore K.R."/>
            <person name="Magnabosco C."/>
            <person name="Momper L."/>
            <person name="Gold D.A."/>
            <person name="Bosak T."/>
            <person name="Fournier G.P."/>
        </authorList>
    </citation>
    <scope>NUCLEOTIDE SEQUENCE [LARGE SCALE GENOMIC DNA]</scope>
    <source>
        <strain evidence="11 12">ULC18</strain>
    </source>
</reference>
<dbReference type="EMBL" id="PVWK01000133">
    <property type="protein sequence ID" value="PSB25081.1"/>
    <property type="molecule type" value="Genomic_DNA"/>
</dbReference>
<dbReference type="PANTHER" id="PTHR43442:SF3">
    <property type="entry name" value="GLUCONOKINASE-RELATED"/>
    <property type="match status" value="1"/>
</dbReference>